<accession>A0A8T0S083</accession>
<organism evidence="2 3">
    <name type="scientific">Panicum virgatum</name>
    <name type="common">Blackwell switchgrass</name>
    <dbReference type="NCBI Taxonomy" id="38727"/>
    <lineage>
        <taxon>Eukaryota</taxon>
        <taxon>Viridiplantae</taxon>
        <taxon>Streptophyta</taxon>
        <taxon>Embryophyta</taxon>
        <taxon>Tracheophyta</taxon>
        <taxon>Spermatophyta</taxon>
        <taxon>Magnoliopsida</taxon>
        <taxon>Liliopsida</taxon>
        <taxon>Poales</taxon>
        <taxon>Poaceae</taxon>
        <taxon>PACMAD clade</taxon>
        <taxon>Panicoideae</taxon>
        <taxon>Panicodae</taxon>
        <taxon>Paniceae</taxon>
        <taxon>Panicinae</taxon>
        <taxon>Panicum</taxon>
        <taxon>Panicum sect. Hiantes</taxon>
    </lineage>
</organism>
<dbReference type="PANTHER" id="PTHR33286">
    <property type="entry name" value="BIFUNCTIONAL INHIBITOR/LIPID-TRANSFER PROTEIN/SEED STORAGE 2S ALBUMIN SUPERFAMILY PROTEIN"/>
    <property type="match status" value="1"/>
</dbReference>
<dbReference type="EMBL" id="CM029046">
    <property type="protein sequence ID" value="KAG2592322.1"/>
    <property type="molecule type" value="Genomic_DNA"/>
</dbReference>
<reference evidence="2 3" key="1">
    <citation type="submission" date="2020-05" db="EMBL/GenBank/DDBJ databases">
        <title>WGS assembly of Panicum virgatum.</title>
        <authorList>
            <person name="Lovell J.T."/>
            <person name="Jenkins J."/>
            <person name="Shu S."/>
            <person name="Juenger T.E."/>
            <person name="Schmutz J."/>
        </authorList>
    </citation>
    <scope>NUCLEOTIDE SEQUENCE [LARGE SCALE GENOMIC DNA]</scope>
    <source>
        <strain evidence="3">cv. AP13</strain>
    </source>
</reference>
<dbReference type="Proteomes" id="UP000823388">
    <property type="component" value="Chromosome 5N"/>
</dbReference>
<gene>
    <name evidence="2" type="ORF">PVAP13_5NG551486</name>
</gene>
<dbReference type="PANTHER" id="PTHR33286:SF1">
    <property type="entry name" value="OS01G0800600 PROTEIN"/>
    <property type="match status" value="1"/>
</dbReference>
<feature type="chain" id="PRO_5035778943" evidence="1">
    <location>
        <begin position="20"/>
        <end position="95"/>
    </location>
</feature>
<proteinExistence type="predicted"/>
<protein>
    <submittedName>
        <fullName evidence="2">Uncharacterized protein</fullName>
    </submittedName>
</protein>
<keyword evidence="1" id="KW-0732">Signal</keyword>
<comment type="caution">
    <text evidence="2">The sequence shown here is derived from an EMBL/GenBank/DDBJ whole genome shotgun (WGS) entry which is preliminary data.</text>
</comment>
<feature type="signal peptide" evidence="1">
    <location>
        <begin position="1"/>
        <end position="19"/>
    </location>
</feature>
<evidence type="ECO:0000256" key="1">
    <source>
        <dbReference type="SAM" id="SignalP"/>
    </source>
</evidence>
<evidence type="ECO:0000313" key="2">
    <source>
        <dbReference type="EMBL" id="KAG2592322.1"/>
    </source>
</evidence>
<keyword evidence="3" id="KW-1185">Reference proteome</keyword>
<dbReference type="AlphaFoldDB" id="A0A8T0S083"/>
<name>A0A8T0S083_PANVG</name>
<evidence type="ECO:0000313" key="3">
    <source>
        <dbReference type="Proteomes" id="UP000823388"/>
    </source>
</evidence>
<sequence>MAGTLGLLIVLGRPRLRSACDTYREVDVPCLCFKVDEGIEEIISMPRVVYVASYCKRPFAPGTSAEASGVICSGFFSTVSNAHDVFATTIPAKVQ</sequence>